<proteinExistence type="predicted"/>
<organism evidence="1 2">
    <name type="scientific">Haematococcus lacustris</name>
    <name type="common">Green alga</name>
    <name type="synonym">Haematococcus pluvialis</name>
    <dbReference type="NCBI Taxonomy" id="44745"/>
    <lineage>
        <taxon>Eukaryota</taxon>
        <taxon>Viridiplantae</taxon>
        <taxon>Chlorophyta</taxon>
        <taxon>core chlorophytes</taxon>
        <taxon>Chlorophyceae</taxon>
        <taxon>CS clade</taxon>
        <taxon>Chlamydomonadales</taxon>
        <taxon>Haematococcaceae</taxon>
        <taxon>Haematococcus</taxon>
    </lineage>
</organism>
<evidence type="ECO:0000313" key="2">
    <source>
        <dbReference type="Proteomes" id="UP000485058"/>
    </source>
</evidence>
<dbReference type="PANTHER" id="PTHR35706">
    <property type="entry name" value="F14O23.11 PROTEIN"/>
    <property type="match status" value="1"/>
</dbReference>
<dbReference type="PANTHER" id="PTHR35706:SF1">
    <property type="entry name" value="EMBRYOGENESIS-LIKE PROTEIN"/>
    <property type="match status" value="1"/>
</dbReference>
<keyword evidence="2" id="KW-1185">Reference proteome</keyword>
<reference evidence="1 2" key="1">
    <citation type="submission" date="2020-02" db="EMBL/GenBank/DDBJ databases">
        <title>Draft genome sequence of Haematococcus lacustris strain NIES-144.</title>
        <authorList>
            <person name="Morimoto D."/>
            <person name="Nakagawa S."/>
            <person name="Yoshida T."/>
            <person name="Sawayama S."/>
        </authorList>
    </citation>
    <scope>NUCLEOTIDE SEQUENCE [LARGE SCALE GENOMIC DNA]</scope>
    <source>
        <strain evidence="1 2">NIES-144</strain>
    </source>
</reference>
<comment type="caution">
    <text evidence="1">The sequence shown here is derived from an EMBL/GenBank/DDBJ whole genome shotgun (WGS) entry which is preliminary data.</text>
</comment>
<dbReference type="AlphaFoldDB" id="A0A699ZSZ3"/>
<feature type="non-terminal residue" evidence="1">
    <location>
        <position position="1"/>
    </location>
</feature>
<dbReference type="InterPro" id="IPR053325">
    <property type="entry name" value="H3-Acetyl_Activator"/>
</dbReference>
<name>A0A699ZSZ3_HAELA</name>
<dbReference type="EMBL" id="BLLF01001924">
    <property type="protein sequence ID" value="GFH21886.1"/>
    <property type="molecule type" value="Genomic_DNA"/>
</dbReference>
<accession>A0A699ZSZ3</accession>
<gene>
    <name evidence="1" type="ORF">HaLaN_19266</name>
</gene>
<protein>
    <submittedName>
        <fullName evidence="1">Uncharacterized protein</fullName>
    </submittedName>
</protein>
<evidence type="ECO:0000313" key="1">
    <source>
        <dbReference type="EMBL" id="GFH21886.1"/>
    </source>
</evidence>
<dbReference type="Proteomes" id="UP000485058">
    <property type="component" value="Unassembled WGS sequence"/>
</dbReference>
<sequence>MTNSSASHMIGRALAAMQRGQRSLKDVRSGQLVAGDQLAWWKLTKSQVKHASSLNNARRTTQRWLAPIKPHLQHLAAASSASTSLVANLKHIAVTLATWDAVWEVYMDPKWAQQRLRLYGAQDRALEQFFKKVYFNESVAEARRVTEACLARWDALVARLPDDERSKLQRSMGLKMEQLKAEFDLVAKLHLEE</sequence>